<accession>A0A0K0FS20</accession>
<name>A0A0K0FS20_STRVS</name>
<proteinExistence type="predicted"/>
<keyword evidence="2" id="KW-1185">Reference proteome</keyword>
<dbReference type="Proteomes" id="UP000035680">
    <property type="component" value="Unassembled WGS sequence"/>
</dbReference>
<evidence type="ECO:0000313" key="2">
    <source>
        <dbReference type="Proteomes" id="UP000035680"/>
    </source>
</evidence>
<evidence type="ECO:0000256" key="1">
    <source>
        <dbReference type="SAM" id="MobiDB-lite"/>
    </source>
</evidence>
<reference evidence="3" key="2">
    <citation type="submission" date="2015-08" db="UniProtKB">
        <authorList>
            <consortium name="WormBaseParasite"/>
        </authorList>
    </citation>
    <scope>IDENTIFICATION</scope>
</reference>
<protein>
    <submittedName>
        <fullName evidence="3">Uncharacterized protein</fullName>
    </submittedName>
</protein>
<dbReference type="WBParaSite" id="SVE_1307900.1">
    <property type="protein sequence ID" value="SVE_1307900.1"/>
    <property type="gene ID" value="SVE_1307900"/>
</dbReference>
<dbReference type="AlphaFoldDB" id="A0A0K0FS20"/>
<dbReference type="STRING" id="75913.A0A0K0FS20"/>
<organism evidence="2 3">
    <name type="scientific">Strongyloides venezuelensis</name>
    <name type="common">Threadworm</name>
    <dbReference type="NCBI Taxonomy" id="75913"/>
    <lineage>
        <taxon>Eukaryota</taxon>
        <taxon>Metazoa</taxon>
        <taxon>Ecdysozoa</taxon>
        <taxon>Nematoda</taxon>
        <taxon>Chromadorea</taxon>
        <taxon>Rhabditida</taxon>
        <taxon>Tylenchina</taxon>
        <taxon>Panagrolaimomorpha</taxon>
        <taxon>Strongyloidoidea</taxon>
        <taxon>Strongyloididae</taxon>
        <taxon>Strongyloides</taxon>
    </lineage>
</organism>
<sequence>MLIETQSDELTRMLQFYNNGNIKPFTRGGDVEFGKLMVSVLGYIKFRTVDSEGFKIADHDAYSYLQKVMKIKVDRNEKLKNNFCISDLFEDIWTEMKDSQVHKKVQFLAKNPVWKHGKDNLEGLNKRCDKYLSQRLGVQNVAAYLNSVPLLKRKYYINYIECIPAYIKKEVKAFLKMFTKVKANLKTLEIDFKSHNAHNSDNKSKRYPNYNNKSSKNYSKNIYKKHYKEKKTTPNENNTTGSDNKSQNGRKLFPQNDFFCKKFQEIMLTTKMAALITICLLAIIIPSTEGEFIPGYRWKYCHLPRIPYFYRLHNEYLKTVIAQSV</sequence>
<feature type="region of interest" description="Disordered" evidence="1">
    <location>
        <begin position="227"/>
        <end position="249"/>
    </location>
</feature>
<evidence type="ECO:0000313" key="3">
    <source>
        <dbReference type="WBParaSite" id="SVE_1307900.1"/>
    </source>
</evidence>
<reference evidence="2" key="1">
    <citation type="submission" date="2014-07" db="EMBL/GenBank/DDBJ databases">
        <authorList>
            <person name="Martin A.A"/>
            <person name="De Silva N."/>
        </authorList>
    </citation>
    <scope>NUCLEOTIDE SEQUENCE</scope>
</reference>